<gene>
    <name evidence="1" type="ORF">ACFQT0_21200</name>
</gene>
<protein>
    <submittedName>
        <fullName evidence="1">Uncharacterized protein</fullName>
    </submittedName>
</protein>
<sequence>MNTTFRTPNLTYARLCTPALATTSFAKRATASWLHFLLLFVAGFLFSGNALAQTVTLNCPSRDRCTSKDLEVVSAYVEGADQCTTCTGTEQQTRKLYLNIVNKTGSERTSFAVFGTLSGSVAGENGSRIFCGGPIAPNSTVPIEVGTVTYVCGTTLRLTDVFVAWTDASDGKKIVAMRLELMLVQALHLNVAL</sequence>
<evidence type="ECO:0000313" key="1">
    <source>
        <dbReference type="EMBL" id="MFC7669599.1"/>
    </source>
</evidence>
<organism evidence="1 2">
    <name type="scientific">Hymenobacter humi</name>
    <dbReference type="NCBI Taxonomy" id="1411620"/>
    <lineage>
        <taxon>Bacteria</taxon>
        <taxon>Pseudomonadati</taxon>
        <taxon>Bacteroidota</taxon>
        <taxon>Cytophagia</taxon>
        <taxon>Cytophagales</taxon>
        <taxon>Hymenobacteraceae</taxon>
        <taxon>Hymenobacter</taxon>
    </lineage>
</organism>
<dbReference type="EMBL" id="JBHTEK010000001">
    <property type="protein sequence ID" value="MFC7669599.1"/>
    <property type="molecule type" value="Genomic_DNA"/>
</dbReference>
<keyword evidence="2" id="KW-1185">Reference proteome</keyword>
<name>A0ABW2UB70_9BACT</name>
<accession>A0ABW2UB70</accession>
<proteinExistence type="predicted"/>
<dbReference type="RefSeq" id="WP_380205091.1">
    <property type="nucleotide sequence ID" value="NZ_JBHTEK010000001.1"/>
</dbReference>
<reference evidence="2" key="1">
    <citation type="journal article" date="2019" name="Int. J. Syst. Evol. Microbiol.">
        <title>The Global Catalogue of Microorganisms (GCM) 10K type strain sequencing project: providing services to taxonomists for standard genome sequencing and annotation.</title>
        <authorList>
            <consortium name="The Broad Institute Genomics Platform"/>
            <consortium name="The Broad Institute Genome Sequencing Center for Infectious Disease"/>
            <person name="Wu L."/>
            <person name="Ma J."/>
        </authorList>
    </citation>
    <scope>NUCLEOTIDE SEQUENCE [LARGE SCALE GENOMIC DNA]</scope>
    <source>
        <strain evidence="2">JCM 19635</strain>
    </source>
</reference>
<evidence type="ECO:0000313" key="2">
    <source>
        <dbReference type="Proteomes" id="UP001596513"/>
    </source>
</evidence>
<comment type="caution">
    <text evidence="1">The sequence shown here is derived from an EMBL/GenBank/DDBJ whole genome shotgun (WGS) entry which is preliminary data.</text>
</comment>
<dbReference type="Proteomes" id="UP001596513">
    <property type="component" value="Unassembled WGS sequence"/>
</dbReference>